<dbReference type="InterPro" id="IPR025714">
    <property type="entry name" value="Methyltranfer_dom"/>
</dbReference>
<feature type="region of interest" description="Disordered" evidence="1">
    <location>
        <begin position="1"/>
        <end position="24"/>
    </location>
</feature>
<dbReference type="Gene3D" id="3.40.50.150">
    <property type="entry name" value="Vaccinia Virus protein VP39"/>
    <property type="match status" value="1"/>
</dbReference>
<evidence type="ECO:0000313" key="3">
    <source>
        <dbReference type="EMBL" id="KAK5991852.1"/>
    </source>
</evidence>
<dbReference type="SUPFAM" id="SSF53335">
    <property type="entry name" value="S-adenosyl-L-methionine-dependent methyltransferases"/>
    <property type="match status" value="1"/>
</dbReference>
<evidence type="ECO:0000313" key="4">
    <source>
        <dbReference type="Proteomes" id="UP001338125"/>
    </source>
</evidence>
<comment type="caution">
    <text evidence="3">The sequence shown here is derived from an EMBL/GenBank/DDBJ whole genome shotgun (WGS) entry which is preliminary data.</text>
</comment>
<dbReference type="GO" id="GO:0032259">
    <property type="term" value="P:methylation"/>
    <property type="evidence" value="ECO:0007669"/>
    <property type="project" value="UniProtKB-KW"/>
</dbReference>
<evidence type="ECO:0000256" key="1">
    <source>
        <dbReference type="SAM" id="MobiDB-lite"/>
    </source>
</evidence>
<accession>A0ABR0SI65</accession>
<keyword evidence="3" id="KW-0489">Methyltransferase</keyword>
<keyword evidence="3" id="KW-0808">Transferase</keyword>
<dbReference type="CDD" id="cd02440">
    <property type="entry name" value="AdoMet_MTases"/>
    <property type="match status" value="1"/>
</dbReference>
<dbReference type="Pfam" id="PF13847">
    <property type="entry name" value="Methyltransf_31"/>
    <property type="match status" value="1"/>
</dbReference>
<keyword evidence="4" id="KW-1185">Reference proteome</keyword>
<organism evidence="3 4">
    <name type="scientific">Cladobotryum mycophilum</name>
    <dbReference type="NCBI Taxonomy" id="491253"/>
    <lineage>
        <taxon>Eukaryota</taxon>
        <taxon>Fungi</taxon>
        <taxon>Dikarya</taxon>
        <taxon>Ascomycota</taxon>
        <taxon>Pezizomycotina</taxon>
        <taxon>Sordariomycetes</taxon>
        <taxon>Hypocreomycetidae</taxon>
        <taxon>Hypocreales</taxon>
        <taxon>Hypocreaceae</taxon>
        <taxon>Cladobotryum</taxon>
    </lineage>
</organism>
<gene>
    <name evidence="3" type="ORF">PT974_05238</name>
</gene>
<dbReference type="InterPro" id="IPR029063">
    <property type="entry name" value="SAM-dependent_MTases_sf"/>
</dbReference>
<dbReference type="Proteomes" id="UP001338125">
    <property type="component" value="Unassembled WGS sequence"/>
</dbReference>
<dbReference type="GO" id="GO:0008168">
    <property type="term" value="F:methyltransferase activity"/>
    <property type="evidence" value="ECO:0007669"/>
    <property type="project" value="UniProtKB-KW"/>
</dbReference>
<evidence type="ECO:0000259" key="2">
    <source>
        <dbReference type="Pfam" id="PF13847"/>
    </source>
</evidence>
<protein>
    <submittedName>
        <fullName evidence="3">Methyltransferase ustM</fullName>
    </submittedName>
</protein>
<dbReference type="EMBL" id="JAVFKD010000012">
    <property type="protein sequence ID" value="KAK5991852.1"/>
    <property type="molecule type" value="Genomic_DNA"/>
</dbReference>
<proteinExistence type="predicted"/>
<feature type="domain" description="Methyltransferase" evidence="2">
    <location>
        <begin position="66"/>
        <end position="190"/>
    </location>
</feature>
<sequence length="322" mass="35499">MATIPQPPQVAINEAVPTKSNESETDQKINTILSCILYDEKYKDVFNIPRFRLRLATTAAWSIPTGKRILDIGCGQGESTIVLASELGPSTHTTGVDTAPPDYGHPFTMSQSQDFLKKSIFGKRISFEQSDTASFLERQPLSPAFDAAVLCHSLWYFPSLQSVFSLFKSLAAAGISSIYVAEYCTEASHPSQIPHILAAEAQALLCKYQNNGEAAGLLRDELNVRAAPTVSSILEAAKNAGYSPSRQGRVTPGADFLEGHSECLIVQGQRFRNRVIEQKFPKDQEEVILSYVPRVKEAMNELKASGIEKVRSMDVWWAELKL</sequence>
<reference evidence="3 4" key="1">
    <citation type="submission" date="2024-01" db="EMBL/GenBank/DDBJ databases">
        <title>Complete genome of Cladobotryum mycophilum ATHUM6906.</title>
        <authorList>
            <person name="Christinaki A.C."/>
            <person name="Myridakis A.I."/>
            <person name="Kouvelis V.N."/>
        </authorList>
    </citation>
    <scope>NUCLEOTIDE SEQUENCE [LARGE SCALE GENOMIC DNA]</scope>
    <source>
        <strain evidence="3 4">ATHUM6906</strain>
    </source>
</reference>
<name>A0ABR0SI65_9HYPO</name>